<evidence type="ECO:0000313" key="2">
    <source>
        <dbReference type="EMBL" id="WMV58386.1"/>
    </source>
</evidence>
<evidence type="ECO:0000259" key="1">
    <source>
        <dbReference type="Pfam" id="PF24626"/>
    </source>
</evidence>
<accession>A0AAF0V7Y8</accession>
<name>A0AAF0V7Y8_SOLVR</name>
<feature type="domain" description="Tf2-1-like SH3-like" evidence="1">
    <location>
        <begin position="9"/>
        <end position="55"/>
    </location>
</feature>
<sequence length="211" mass="24497">MKGVMRFCRWVKLIPRYIRPFEMLWTIGDIAYQLALRFVFSAIHSVFHDFMLYMYVPNKSHLLRYDSIQFDNHLAFVEEHIFIFARDPPKIAIYWPWMDPRLMGWGLGSRHVLACNVEPLTSTYRGSSRSVNPPTVRGWWFRFGDLSTILGDGFLRSKGVEDFGRWPQNAILRVPFAVKFQEMLEFHVGTIKIALGGTFWRGAVIGGSSKG</sequence>
<dbReference type="PANTHER" id="PTHR46148">
    <property type="entry name" value="CHROMO DOMAIN-CONTAINING PROTEIN"/>
    <property type="match status" value="1"/>
</dbReference>
<dbReference type="EMBL" id="CP133623">
    <property type="protein sequence ID" value="WMV58386.1"/>
    <property type="molecule type" value="Genomic_DNA"/>
</dbReference>
<proteinExistence type="predicted"/>
<dbReference type="PANTHER" id="PTHR46148:SF60">
    <property type="entry name" value="CHROMO DOMAIN-CONTAINING PROTEIN"/>
    <property type="match status" value="1"/>
</dbReference>
<evidence type="ECO:0000313" key="3">
    <source>
        <dbReference type="Proteomes" id="UP001234989"/>
    </source>
</evidence>
<dbReference type="Proteomes" id="UP001234989">
    <property type="component" value="Chromosome 12"/>
</dbReference>
<reference evidence="2" key="1">
    <citation type="submission" date="2023-08" db="EMBL/GenBank/DDBJ databases">
        <title>A de novo genome assembly of Solanum verrucosum Schlechtendal, a Mexican diploid species geographically isolated from the other diploid A-genome species in potato relatives.</title>
        <authorList>
            <person name="Hosaka K."/>
        </authorList>
    </citation>
    <scope>NUCLEOTIDE SEQUENCE</scope>
    <source>
        <tissue evidence="2">Young leaves</tissue>
    </source>
</reference>
<protein>
    <recommendedName>
        <fullName evidence="1">Tf2-1-like SH3-like domain-containing protein</fullName>
    </recommendedName>
</protein>
<dbReference type="InterPro" id="IPR056924">
    <property type="entry name" value="SH3_Tf2-1"/>
</dbReference>
<dbReference type="AlphaFoldDB" id="A0AAF0V7Y8"/>
<organism evidence="2 3">
    <name type="scientific">Solanum verrucosum</name>
    <dbReference type="NCBI Taxonomy" id="315347"/>
    <lineage>
        <taxon>Eukaryota</taxon>
        <taxon>Viridiplantae</taxon>
        <taxon>Streptophyta</taxon>
        <taxon>Embryophyta</taxon>
        <taxon>Tracheophyta</taxon>
        <taxon>Spermatophyta</taxon>
        <taxon>Magnoliopsida</taxon>
        <taxon>eudicotyledons</taxon>
        <taxon>Gunneridae</taxon>
        <taxon>Pentapetalae</taxon>
        <taxon>asterids</taxon>
        <taxon>lamiids</taxon>
        <taxon>Solanales</taxon>
        <taxon>Solanaceae</taxon>
        <taxon>Solanoideae</taxon>
        <taxon>Solaneae</taxon>
        <taxon>Solanum</taxon>
    </lineage>
</organism>
<keyword evidence="3" id="KW-1185">Reference proteome</keyword>
<gene>
    <name evidence="2" type="ORF">MTR67_051771</name>
</gene>
<dbReference type="Pfam" id="PF24626">
    <property type="entry name" value="SH3_Tf2-1"/>
    <property type="match status" value="1"/>
</dbReference>